<dbReference type="SUPFAM" id="SSF52058">
    <property type="entry name" value="L domain-like"/>
    <property type="match status" value="1"/>
</dbReference>
<feature type="signal peptide" evidence="13">
    <location>
        <begin position="1"/>
        <end position="23"/>
    </location>
</feature>
<evidence type="ECO:0000259" key="14">
    <source>
        <dbReference type="PROSITE" id="PS50011"/>
    </source>
</evidence>
<evidence type="ECO:0000256" key="12">
    <source>
        <dbReference type="SAM" id="Phobius"/>
    </source>
</evidence>
<dbReference type="SMART" id="SM00369">
    <property type="entry name" value="LRR_TYP"/>
    <property type="match status" value="3"/>
</dbReference>
<sequence length="747" mass="76967">MPGPRAPLAALAALLAVAALAAAEPPPSERSALLAFLTATPHERRLGWNTSTPTCGWVGVTCDSSGSTVVEVRLPGVGIVGAIPPGTLGRLTNLRVLSLRSNRILGSIPDDVLQLPNLKALFLQHNRLSGAIPPGVARLGGLERLVLAHNNLSGPIPFALNNLTALRVLRLDGNNLSGSIPSISIPALTFFNVSDNSLNGSIPKSLSRFPRDSFAGNLQLCGDPLPPCGSPFFPPTPAPGMSPAGGGPMPGASKKRKLSGAAIAGIVVGAVVAGLLLLIAIVLCAVSRRRRGGAREGPKAATTSAAAAAAAGRGQAPPASGEGGGMTSSSKEDLGGGASGSAAAVAASAAGGAAGEQSRLVFVGKGAGYSFDLEDLLRASAEVLGKGSVGTSYKAVLEEGTTVVVKRLKDVAVARREFDAHMEALGRVEHRNVLPVRAYYFSKDEKLLVYDYLPNGSLSAMLHESREKLLTIKKRPLRFNSGATSGGVRSGNAAPSRSGTASFASAAAARVEIPPEPGGIDGRPAAGSRGSGRTPLDWEARMRSALSAARGLAHLHTAHNLVHGNVKASNVLLRPDPDAAALSDFSLHQLFAPSSTRAGGYRAPEVVDSRRLTFKSDVYSLGVLLLELLTGKSPAHASLEGDGTLDLPRWVQSVVREEWTAEVFDVELVRLGASAEEEMVALLQVAMACVATVPDARPDAPDVVRMIEEIGAGHGGRTTTEESEGVRGTSEEERSRSGGTPPAAPTP</sequence>
<dbReference type="Proteomes" id="UP000275267">
    <property type="component" value="Unassembled WGS sequence"/>
</dbReference>
<evidence type="ECO:0000256" key="13">
    <source>
        <dbReference type="SAM" id="SignalP"/>
    </source>
</evidence>
<feature type="region of interest" description="Disordered" evidence="11">
    <location>
        <begin position="513"/>
        <end position="534"/>
    </location>
</feature>
<feature type="region of interest" description="Disordered" evidence="11">
    <location>
        <begin position="710"/>
        <end position="747"/>
    </location>
</feature>
<dbReference type="Gene3D" id="1.10.510.10">
    <property type="entry name" value="Transferase(Phosphotransferase) domain 1"/>
    <property type="match status" value="1"/>
</dbReference>
<dbReference type="SUPFAM" id="SSF56112">
    <property type="entry name" value="Protein kinase-like (PK-like)"/>
    <property type="match status" value="1"/>
</dbReference>
<feature type="domain" description="Protein kinase" evidence="14">
    <location>
        <begin position="378"/>
        <end position="710"/>
    </location>
</feature>
<feature type="compositionally biased region" description="Low complexity" evidence="11">
    <location>
        <begin position="522"/>
        <end position="533"/>
    </location>
</feature>
<dbReference type="Gene3D" id="3.80.10.10">
    <property type="entry name" value="Ribonuclease Inhibitor"/>
    <property type="match status" value="2"/>
</dbReference>
<reference evidence="16" key="1">
    <citation type="journal article" date="2019" name="Nat. Commun.">
        <title>The genome of broomcorn millet.</title>
        <authorList>
            <person name="Zou C."/>
            <person name="Miki D."/>
            <person name="Li D."/>
            <person name="Tang Q."/>
            <person name="Xiao L."/>
            <person name="Rajput S."/>
            <person name="Deng P."/>
            <person name="Jia W."/>
            <person name="Huang R."/>
            <person name="Zhang M."/>
            <person name="Sun Y."/>
            <person name="Hu J."/>
            <person name="Fu X."/>
            <person name="Schnable P.S."/>
            <person name="Li F."/>
            <person name="Zhang H."/>
            <person name="Feng B."/>
            <person name="Zhu X."/>
            <person name="Liu R."/>
            <person name="Schnable J.C."/>
            <person name="Zhu J.-K."/>
            <person name="Zhang H."/>
        </authorList>
    </citation>
    <scope>NUCLEOTIDE SEQUENCE [LARGE SCALE GENOMIC DNA]</scope>
</reference>
<keyword evidence="10 12" id="KW-0472">Membrane</keyword>
<keyword evidence="2" id="KW-0597">Phosphoprotein</keyword>
<keyword evidence="6" id="KW-0677">Repeat</keyword>
<dbReference type="FunFam" id="3.30.200.20:FF:000307">
    <property type="entry name" value="pollen receptor-like kinase 1"/>
    <property type="match status" value="1"/>
</dbReference>
<dbReference type="PANTHER" id="PTHR48010:SF55">
    <property type="entry name" value="OS01G0607900 PROTEIN"/>
    <property type="match status" value="1"/>
</dbReference>
<evidence type="ECO:0000256" key="2">
    <source>
        <dbReference type="ARBA" id="ARBA00022553"/>
    </source>
</evidence>
<dbReference type="InterPro" id="IPR001245">
    <property type="entry name" value="Ser-Thr/Tyr_kinase_cat_dom"/>
</dbReference>
<feature type="compositionally biased region" description="Low complexity" evidence="11">
    <location>
        <begin position="300"/>
        <end position="320"/>
    </location>
</feature>
<dbReference type="EMBL" id="PQIB02000004">
    <property type="protein sequence ID" value="RLN24509.1"/>
    <property type="molecule type" value="Genomic_DNA"/>
</dbReference>
<evidence type="ECO:0000256" key="11">
    <source>
        <dbReference type="SAM" id="MobiDB-lite"/>
    </source>
</evidence>
<keyword evidence="16" id="KW-1185">Reference proteome</keyword>
<evidence type="ECO:0000256" key="10">
    <source>
        <dbReference type="ARBA" id="ARBA00023136"/>
    </source>
</evidence>
<evidence type="ECO:0000256" key="9">
    <source>
        <dbReference type="ARBA" id="ARBA00022989"/>
    </source>
</evidence>
<evidence type="ECO:0000256" key="7">
    <source>
        <dbReference type="ARBA" id="ARBA00022741"/>
    </source>
</evidence>
<dbReference type="FunFam" id="3.80.10.10:FF:000234">
    <property type="entry name" value="Probable inactive receptor kinase RLK902"/>
    <property type="match status" value="1"/>
</dbReference>
<feature type="region of interest" description="Disordered" evidence="11">
    <location>
        <begin position="292"/>
        <end position="336"/>
    </location>
</feature>
<name>A0A3L6SP94_PANMI</name>
<dbReference type="PROSITE" id="PS50011">
    <property type="entry name" value="PROTEIN_KINASE_DOM"/>
    <property type="match status" value="1"/>
</dbReference>
<dbReference type="Pfam" id="PF08263">
    <property type="entry name" value="LRRNT_2"/>
    <property type="match status" value="1"/>
</dbReference>
<dbReference type="GO" id="GO:0005524">
    <property type="term" value="F:ATP binding"/>
    <property type="evidence" value="ECO:0007669"/>
    <property type="project" value="UniProtKB-KW"/>
</dbReference>
<evidence type="ECO:0000313" key="15">
    <source>
        <dbReference type="EMBL" id="RLN24509.1"/>
    </source>
</evidence>
<evidence type="ECO:0000256" key="1">
    <source>
        <dbReference type="ARBA" id="ARBA00004370"/>
    </source>
</evidence>
<dbReference type="InterPro" id="IPR013210">
    <property type="entry name" value="LRR_N_plant-typ"/>
</dbReference>
<proteinExistence type="predicted"/>
<evidence type="ECO:0000256" key="8">
    <source>
        <dbReference type="ARBA" id="ARBA00022840"/>
    </source>
</evidence>
<dbReference type="Pfam" id="PF13855">
    <property type="entry name" value="LRR_8"/>
    <property type="match status" value="1"/>
</dbReference>
<dbReference type="GO" id="GO:0004672">
    <property type="term" value="F:protein kinase activity"/>
    <property type="evidence" value="ECO:0007669"/>
    <property type="project" value="InterPro"/>
</dbReference>
<keyword evidence="8" id="KW-0067">ATP-binding</keyword>
<dbReference type="Gene3D" id="3.30.200.20">
    <property type="entry name" value="Phosphorylase Kinase, domain 1"/>
    <property type="match status" value="1"/>
</dbReference>
<organism evidence="15 16">
    <name type="scientific">Panicum miliaceum</name>
    <name type="common">Proso millet</name>
    <name type="synonym">Broomcorn millet</name>
    <dbReference type="NCBI Taxonomy" id="4540"/>
    <lineage>
        <taxon>Eukaryota</taxon>
        <taxon>Viridiplantae</taxon>
        <taxon>Streptophyta</taxon>
        <taxon>Embryophyta</taxon>
        <taxon>Tracheophyta</taxon>
        <taxon>Spermatophyta</taxon>
        <taxon>Magnoliopsida</taxon>
        <taxon>Liliopsida</taxon>
        <taxon>Poales</taxon>
        <taxon>Poaceae</taxon>
        <taxon>PACMAD clade</taxon>
        <taxon>Panicoideae</taxon>
        <taxon>Panicodae</taxon>
        <taxon>Paniceae</taxon>
        <taxon>Panicinae</taxon>
        <taxon>Panicum</taxon>
        <taxon>Panicum sect. Panicum</taxon>
    </lineage>
</organism>
<dbReference type="AlphaFoldDB" id="A0A3L6SP94"/>
<dbReference type="PANTHER" id="PTHR48010">
    <property type="entry name" value="OS05G0588300 PROTEIN"/>
    <property type="match status" value="1"/>
</dbReference>
<keyword evidence="3" id="KW-0433">Leucine-rich repeat</keyword>
<keyword evidence="5 13" id="KW-0732">Signal</keyword>
<dbReference type="InterPro" id="IPR003591">
    <property type="entry name" value="Leu-rich_rpt_typical-subtyp"/>
</dbReference>
<evidence type="ECO:0000256" key="6">
    <source>
        <dbReference type="ARBA" id="ARBA00022737"/>
    </source>
</evidence>
<dbReference type="InterPro" id="IPR001611">
    <property type="entry name" value="Leu-rich_rpt"/>
</dbReference>
<dbReference type="InterPro" id="IPR000719">
    <property type="entry name" value="Prot_kinase_dom"/>
</dbReference>
<keyword evidence="9 12" id="KW-1133">Transmembrane helix</keyword>
<dbReference type="Pfam" id="PF00560">
    <property type="entry name" value="LRR_1"/>
    <property type="match status" value="3"/>
</dbReference>
<dbReference type="InterPro" id="IPR050994">
    <property type="entry name" value="At_inactive_RLKs"/>
</dbReference>
<dbReference type="GO" id="GO:0016020">
    <property type="term" value="C:membrane"/>
    <property type="evidence" value="ECO:0007669"/>
    <property type="project" value="UniProtKB-SubCell"/>
</dbReference>
<evidence type="ECO:0000256" key="3">
    <source>
        <dbReference type="ARBA" id="ARBA00022614"/>
    </source>
</evidence>
<feature type="transmembrane region" description="Helical" evidence="12">
    <location>
        <begin position="262"/>
        <end position="286"/>
    </location>
</feature>
<feature type="region of interest" description="Disordered" evidence="11">
    <location>
        <begin position="234"/>
        <end position="254"/>
    </location>
</feature>
<feature type="chain" id="PRO_5018280238" description="Protein kinase domain-containing protein" evidence="13">
    <location>
        <begin position="24"/>
        <end position="747"/>
    </location>
</feature>
<keyword evidence="7" id="KW-0547">Nucleotide-binding</keyword>
<dbReference type="InterPro" id="IPR032675">
    <property type="entry name" value="LRR_dom_sf"/>
</dbReference>
<dbReference type="InterPro" id="IPR011009">
    <property type="entry name" value="Kinase-like_dom_sf"/>
</dbReference>
<accession>A0A3L6SP94</accession>
<dbReference type="OrthoDB" id="4062651at2759"/>
<protein>
    <recommendedName>
        <fullName evidence="14">Protein kinase domain-containing protein</fullName>
    </recommendedName>
</protein>
<comment type="subcellular location">
    <subcellularLocation>
        <location evidence="1">Membrane</location>
    </subcellularLocation>
</comment>
<dbReference type="Pfam" id="PF07714">
    <property type="entry name" value="PK_Tyr_Ser-Thr"/>
    <property type="match status" value="1"/>
</dbReference>
<dbReference type="STRING" id="4540.A0A3L6SP94"/>
<comment type="caution">
    <text evidence="15">The sequence shown here is derived from an EMBL/GenBank/DDBJ whole genome shotgun (WGS) entry which is preliminary data.</text>
</comment>
<evidence type="ECO:0000256" key="5">
    <source>
        <dbReference type="ARBA" id="ARBA00022729"/>
    </source>
</evidence>
<keyword evidence="4 12" id="KW-0812">Transmembrane</keyword>
<evidence type="ECO:0000313" key="16">
    <source>
        <dbReference type="Proteomes" id="UP000275267"/>
    </source>
</evidence>
<evidence type="ECO:0000256" key="4">
    <source>
        <dbReference type="ARBA" id="ARBA00022692"/>
    </source>
</evidence>
<gene>
    <name evidence="15" type="ORF">C2845_PM07G15260</name>
</gene>